<evidence type="ECO:0000313" key="3">
    <source>
        <dbReference type="Proteomes" id="UP001311232"/>
    </source>
</evidence>
<organism evidence="2 3">
    <name type="scientific">Crenichthys baileyi</name>
    <name type="common">White River springfish</name>
    <dbReference type="NCBI Taxonomy" id="28760"/>
    <lineage>
        <taxon>Eukaryota</taxon>
        <taxon>Metazoa</taxon>
        <taxon>Chordata</taxon>
        <taxon>Craniata</taxon>
        <taxon>Vertebrata</taxon>
        <taxon>Euteleostomi</taxon>
        <taxon>Actinopterygii</taxon>
        <taxon>Neopterygii</taxon>
        <taxon>Teleostei</taxon>
        <taxon>Neoteleostei</taxon>
        <taxon>Acanthomorphata</taxon>
        <taxon>Ovalentaria</taxon>
        <taxon>Atherinomorphae</taxon>
        <taxon>Cyprinodontiformes</taxon>
        <taxon>Goodeidae</taxon>
        <taxon>Crenichthys</taxon>
    </lineage>
</organism>
<dbReference type="Proteomes" id="UP001311232">
    <property type="component" value="Unassembled WGS sequence"/>
</dbReference>
<dbReference type="EMBL" id="JAHHUM010000625">
    <property type="protein sequence ID" value="KAK5618366.1"/>
    <property type="molecule type" value="Genomic_DNA"/>
</dbReference>
<feature type="compositionally biased region" description="Gly residues" evidence="1">
    <location>
        <begin position="198"/>
        <end position="207"/>
    </location>
</feature>
<feature type="compositionally biased region" description="Low complexity" evidence="1">
    <location>
        <begin position="139"/>
        <end position="151"/>
    </location>
</feature>
<proteinExistence type="predicted"/>
<feature type="region of interest" description="Disordered" evidence="1">
    <location>
        <begin position="15"/>
        <end position="52"/>
    </location>
</feature>
<protein>
    <submittedName>
        <fullName evidence="2">Uncharacterized protein</fullName>
    </submittedName>
</protein>
<dbReference type="AlphaFoldDB" id="A0AAV9SAJ3"/>
<feature type="compositionally biased region" description="Basic and acidic residues" evidence="1">
    <location>
        <begin position="15"/>
        <end position="35"/>
    </location>
</feature>
<evidence type="ECO:0000256" key="1">
    <source>
        <dbReference type="SAM" id="MobiDB-lite"/>
    </source>
</evidence>
<evidence type="ECO:0000313" key="2">
    <source>
        <dbReference type="EMBL" id="KAK5618366.1"/>
    </source>
</evidence>
<keyword evidence="3" id="KW-1185">Reference proteome</keyword>
<feature type="compositionally biased region" description="Basic residues" evidence="1">
    <location>
        <begin position="182"/>
        <end position="194"/>
    </location>
</feature>
<comment type="caution">
    <text evidence="2">The sequence shown here is derived from an EMBL/GenBank/DDBJ whole genome shotgun (WGS) entry which is preliminary data.</text>
</comment>
<feature type="region of interest" description="Disordered" evidence="1">
    <location>
        <begin position="130"/>
        <end position="207"/>
    </location>
</feature>
<gene>
    <name evidence="2" type="ORF">CRENBAI_019196</name>
</gene>
<sequence>MLKDRFCLCQQFQREEDGGRKEEGKGGEGGKESRRGRPIPVNRNMHTAPTALPGYRPCLLQRLNITKGGEGVGMKEGDLGGKKLSTEIEIGKSVQVREGGRGRELRCSSIPQQTAEERCCVCVTALLKRRRRRQRTGHTNTAETRTNNTTNMAQAAKHLRKNKDLEAQLEKEEKEKEEERLRKRSRSRDKKRKVLGPFTGGGQAGVG</sequence>
<reference evidence="2 3" key="1">
    <citation type="submission" date="2021-06" db="EMBL/GenBank/DDBJ databases">
        <authorList>
            <person name="Palmer J.M."/>
        </authorList>
    </citation>
    <scope>NUCLEOTIDE SEQUENCE [LARGE SCALE GENOMIC DNA]</scope>
    <source>
        <strain evidence="2 3">MEX-2019</strain>
        <tissue evidence="2">Muscle</tissue>
    </source>
</reference>
<feature type="compositionally biased region" description="Basic and acidic residues" evidence="1">
    <location>
        <begin position="162"/>
        <end position="181"/>
    </location>
</feature>
<accession>A0AAV9SAJ3</accession>
<name>A0AAV9SAJ3_9TELE</name>